<dbReference type="SUPFAM" id="SSF54695">
    <property type="entry name" value="POZ domain"/>
    <property type="match status" value="1"/>
</dbReference>
<keyword evidence="1" id="KW-0175">Coiled coil</keyword>
<name>A0A9N8E1G1_9STRA</name>
<protein>
    <submittedName>
        <fullName evidence="4">POZ domain-containing protein KCTD6</fullName>
    </submittedName>
</protein>
<dbReference type="GO" id="GO:0051260">
    <property type="term" value="P:protein homooligomerization"/>
    <property type="evidence" value="ECO:0007669"/>
    <property type="project" value="InterPro"/>
</dbReference>
<dbReference type="InterPro" id="IPR000210">
    <property type="entry name" value="BTB/POZ_dom"/>
</dbReference>
<sequence length="287" mass="32492">MHFKKSTHQEMNKNDVKVLSSTGMKADAMATIAGRDHASSSIVLFDVGGKIFKVSRSTLDLYPDTMLARMASKEWKTTGENTPLFIDRDGDLFRYVLILMRDGGEVNLPMTESREGYLKELEFYGFCLDDFDERDVHVGTVAEAGKVMAALAGNVHKELDDMDDSIAVIEKQLKQLELRKEALKLAHGLFERSHGVQSKENCKKLTVRSKDKDDTLFARHLEAIEGNKAILNEYLERYGLKLVGLKFFPHAFDVAFCDFQLERIASRDKDAQSKEKKRSKKQMGGDE</sequence>
<accession>A0A9N8E1G1</accession>
<evidence type="ECO:0000259" key="3">
    <source>
        <dbReference type="SMART" id="SM00225"/>
    </source>
</evidence>
<dbReference type="OrthoDB" id="2414723at2759"/>
<dbReference type="EMBL" id="CAICTM010000552">
    <property type="protein sequence ID" value="CAB9512747.1"/>
    <property type="molecule type" value="Genomic_DNA"/>
</dbReference>
<evidence type="ECO:0000313" key="4">
    <source>
        <dbReference type="EMBL" id="CAB9512747.1"/>
    </source>
</evidence>
<evidence type="ECO:0000256" key="1">
    <source>
        <dbReference type="SAM" id="Coils"/>
    </source>
</evidence>
<dbReference type="InterPro" id="IPR045068">
    <property type="entry name" value="BACURD1-3"/>
</dbReference>
<dbReference type="Pfam" id="PF02214">
    <property type="entry name" value="BTB_2"/>
    <property type="match status" value="1"/>
</dbReference>
<organism evidence="4 5">
    <name type="scientific">Seminavis robusta</name>
    <dbReference type="NCBI Taxonomy" id="568900"/>
    <lineage>
        <taxon>Eukaryota</taxon>
        <taxon>Sar</taxon>
        <taxon>Stramenopiles</taxon>
        <taxon>Ochrophyta</taxon>
        <taxon>Bacillariophyta</taxon>
        <taxon>Bacillariophyceae</taxon>
        <taxon>Bacillariophycidae</taxon>
        <taxon>Naviculales</taxon>
        <taxon>Naviculaceae</taxon>
        <taxon>Seminavis</taxon>
    </lineage>
</organism>
<dbReference type="AlphaFoldDB" id="A0A9N8E1G1"/>
<dbReference type="InterPro" id="IPR003131">
    <property type="entry name" value="T1-type_BTB"/>
</dbReference>
<dbReference type="Proteomes" id="UP001153069">
    <property type="component" value="Unassembled WGS sequence"/>
</dbReference>
<dbReference type="CDD" id="cd18316">
    <property type="entry name" value="BTB_POZ_KCTD-like"/>
    <property type="match status" value="1"/>
</dbReference>
<proteinExistence type="predicted"/>
<feature type="region of interest" description="Disordered" evidence="2">
    <location>
        <begin position="267"/>
        <end position="287"/>
    </location>
</feature>
<feature type="coiled-coil region" evidence="1">
    <location>
        <begin position="159"/>
        <end position="186"/>
    </location>
</feature>
<reference evidence="4" key="1">
    <citation type="submission" date="2020-06" db="EMBL/GenBank/DDBJ databases">
        <authorList>
            <consortium name="Plant Systems Biology data submission"/>
        </authorList>
    </citation>
    <scope>NUCLEOTIDE SEQUENCE</scope>
    <source>
        <strain evidence="4">D6</strain>
    </source>
</reference>
<keyword evidence="5" id="KW-1185">Reference proteome</keyword>
<evidence type="ECO:0000256" key="2">
    <source>
        <dbReference type="SAM" id="MobiDB-lite"/>
    </source>
</evidence>
<evidence type="ECO:0000313" key="5">
    <source>
        <dbReference type="Proteomes" id="UP001153069"/>
    </source>
</evidence>
<dbReference type="PANTHER" id="PTHR11145:SF8">
    <property type="entry name" value="RE57120P"/>
    <property type="match status" value="1"/>
</dbReference>
<dbReference type="SMART" id="SM00225">
    <property type="entry name" value="BTB"/>
    <property type="match status" value="1"/>
</dbReference>
<dbReference type="InterPro" id="IPR011333">
    <property type="entry name" value="SKP1/BTB/POZ_sf"/>
</dbReference>
<dbReference type="Gene3D" id="3.30.710.10">
    <property type="entry name" value="Potassium Channel Kv1.1, Chain A"/>
    <property type="match status" value="1"/>
</dbReference>
<dbReference type="PANTHER" id="PTHR11145">
    <property type="entry name" value="BTB/POZ DOMAIN-CONTAINING ADAPTER FOR CUL3-MEDIATED RHOA DEGRADATION PROTEIN FAMILY MEMBER"/>
    <property type="match status" value="1"/>
</dbReference>
<comment type="caution">
    <text evidence="4">The sequence shown here is derived from an EMBL/GenBank/DDBJ whole genome shotgun (WGS) entry which is preliminary data.</text>
</comment>
<gene>
    <name evidence="4" type="ORF">SEMRO_553_G165260.1</name>
</gene>
<feature type="domain" description="BTB" evidence="3">
    <location>
        <begin position="41"/>
        <end position="135"/>
    </location>
</feature>